<dbReference type="FunFam" id="1.10.630.10:FF:000042">
    <property type="entry name" value="Cytochrome P450"/>
    <property type="match status" value="1"/>
</dbReference>
<accession>A0A6M2E1U2</accession>
<dbReference type="GO" id="GO:0016705">
    <property type="term" value="F:oxidoreductase activity, acting on paired donors, with incorporation or reduction of molecular oxygen"/>
    <property type="evidence" value="ECO:0007669"/>
    <property type="project" value="InterPro"/>
</dbReference>
<dbReference type="GO" id="GO:0004497">
    <property type="term" value="F:monooxygenase activity"/>
    <property type="evidence" value="ECO:0007669"/>
    <property type="project" value="UniProtKB-KW"/>
</dbReference>
<evidence type="ECO:0000256" key="9">
    <source>
        <dbReference type="ARBA" id="ARBA00023002"/>
    </source>
</evidence>
<dbReference type="PRINTS" id="PR00385">
    <property type="entry name" value="P450"/>
</dbReference>
<dbReference type="GO" id="GO:0020037">
    <property type="term" value="F:heme binding"/>
    <property type="evidence" value="ECO:0007669"/>
    <property type="project" value="InterPro"/>
</dbReference>
<keyword evidence="6 13" id="KW-0479">Metal-binding</keyword>
<evidence type="ECO:0000256" key="15">
    <source>
        <dbReference type="SAM" id="Phobius"/>
    </source>
</evidence>
<protein>
    <submittedName>
        <fullName evidence="16">Putative cytochrome</fullName>
    </submittedName>
</protein>
<dbReference type="GO" id="GO:0005506">
    <property type="term" value="F:iron ion binding"/>
    <property type="evidence" value="ECO:0007669"/>
    <property type="project" value="InterPro"/>
</dbReference>
<organism evidence="16">
    <name type="scientific">Xenopsylla cheopis</name>
    <name type="common">Oriental rat flea</name>
    <name type="synonym">Pulex cheopis</name>
    <dbReference type="NCBI Taxonomy" id="163159"/>
    <lineage>
        <taxon>Eukaryota</taxon>
        <taxon>Metazoa</taxon>
        <taxon>Ecdysozoa</taxon>
        <taxon>Arthropoda</taxon>
        <taxon>Hexapoda</taxon>
        <taxon>Insecta</taxon>
        <taxon>Pterygota</taxon>
        <taxon>Neoptera</taxon>
        <taxon>Endopterygota</taxon>
        <taxon>Siphonaptera</taxon>
        <taxon>Pulicidae</taxon>
        <taxon>Xenopsyllinae</taxon>
        <taxon>Xenopsylla</taxon>
    </lineage>
</organism>
<dbReference type="InterPro" id="IPR050476">
    <property type="entry name" value="Insect_CytP450_Detox"/>
</dbReference>
<dbReference type="InterPro" id="IPR036396">
    <property type="entry name" value="Cyt_P450_sf"/>
</dbReference>
<dbReference type="InterPro" id="IPR017972">
    <property type="entry name" value="Cyt_P450_CS"/>
</dbReference>
<keyword evidence="8" id="KW-0492">Microsome</keyword>
<keyword evidence="9 14" id="KW-0560">Oxidoreductase</keyword>
<comment type="cofactor">
    <cofactor evidence="1 13">
        <name>heme</name>
        <dbReference type="ChEBI" id="CHEBI:30413"/>
    </cofactor>
</comment>
<dbReference type="SUPFAM" id="SSF48264">
    <property type="entry name" value="Cytochrome P450"/>
    <property type="match status" value="1"/>
</dbReference>
<evidence type="ECO:0000256" key="3">
    <source>
        <dbReference type="ARBA" id="ARBA00004406"/>
    </source>
</evidence>
<dbReference type="PROSITE" id="PS00086">
    <property type="entry name" value="CYTOCHROME_P450"/>
    <property type="match status" value="1"/>
</dbReference>
<evidence type="ECO:0000256" key="1">
    <source>
        <dbReference type="ARBA" id="ARBA00001971"/>
    </source>
</evidence>
<dbReference type="Pfam" id="PF00067">
    <property type="entry name" value="p450"/>
    <property type="match status" value="1"/>
</dbReference>
<name>A0A6M2E1U2_XENCH</name>
<evidence type="ECO:0000256" key="6">
    <source>
        <dbReference type="ARBA" id="ARBA00022723"/>
    </source>
</evidence>
<dbReference type="GO" id="GO:0005789">
    <property type="term" value="C:endoplasmic reticulum membrane"/>
    <property type="evidence" value="ECO:0007669"/>
    <property type="project" value="UniProtKB-SubCell"/>
</dbReference>
<evidence type="ECO:0000256" key="14">
    <source>
        <dbReference type="RuleBase" id="RU000461"/>
    </source>
</evidence>
<evidence type="ECO:0000313" key="16">
    <source>
        <dbReference type="EMBL" id="NOV51870.1"/>
    </source>
</evidence>
<evidence type="ECO:0000256" key="4">
    <source>
        <dbReference type="ARBA" id="ARBA00010617"/>
    </source>
</evidence>
<reference evidence="16" key="1">
    <citation type="submission" date="2020-03" db="EMBL/GenBank/DDBJ databases">
        <title>Transcriptomic Profiling of the Digestive Tract of the Rat Flea, Xenopsylla cheopis, Following Blood Feeding and Infection with Yersinia pestis.</title>
        <authorList>
            <person name="Bland D.M."/>
            <person name="Martens C.A."/>
            <person name="Virtaneva K."/>
            <person name="Kanakabandi K."/>
            <person name="Long D."/>
            <person name="Rosenke R."/>
            <person name="Saturday G.A."/>
            <person name="Hoyt F.H."/>
            <person name="Bruno D.P."/>
            <person name="Ribeiro J.M.C."/>
            <person name="Hinnebusch J."/>
        </authorList>
    </citation>
    <scope>NUCLEOTIDE SEQUENCE</scope>
</reference>
<proteinExistence type="inferred from homology"/>
<evidence type="ECO:0000256" key="12">
    <source>
        <dbReference type="ARBA" id="ARBA00023136"/>
    </source>
</evidence>
<evidence type="ECO:0000256" key="13">
    <source>
        <dbReference type="PIRSR" id="PIRSR602401-1"/>
    </source>
</evidence>
<dbReference type="AlphaFoldDB" id="A0A6M2E1U2"/>
<dbReference type="InterPro" id="IPR001128">
    <property type="entry name" value="Cyt_P450"/>
</dbReference>
<dbReference type="PANTHER" id="PTHR24292">
    <property type="entry name" value="CYTOCHROME P450"/>
    <property type="match status" value="1"/>
</dbReference>
<dbReference type="InterPro" id="IPR002401">
    <property type="entry name" value="Cyt_P450_E_grp-I"/>
</dbReference>
<keyword evidence="15" id="KW-0812">Transmembrane</keyword>
<comment type="similarity">
    <text evidence="4 14">Belongs to the cytochrome P450 family.</text>
</comment>
<evidence type="ECO:0000256" key="10">
    <source>
        <dbReference type="ARBA" id="ARBA00023004"/>
    </source>
</evidence>
<keyword evidence="7" id="KW-0256">Endoplasmic reticulum</keyword>
<dbReference type="PANTHER" id="PTHR24292:SF54">
    <property type="entry name" value="CYP9F3-RELATED"/>
    <property type="match status" value="1"/>
</dbReference>
<keyword evidence="15" id="KW-1133">Transmembrane helix</keyword>
<dbReference type="PRINTS" id="PR00463">
    <property type="entry name" value="EP450I"/>
</dbReference>
<comment type="subcellular location">
    <subcellularLocation>
        <location evidence="3">Endoplasmic reticulum membrane</location>
        <topology evidence="3">Peripheral membrane protein</topology>
    </subcellularLocation>
    <subcellularLocation>
        <location evidence="2">Microsome membrane</location>
        <topology evidence="2">Peripheral membrane protein</topology>
    </subcellularLocation>
</comment>
<evidence type="ECO:0000256" key="11">
    <source>
        <dbReference type="ARBA" id="ARBA00023033"/>
    </source>
</evidence>
<feature type="transmembrane region" description="Helical" evidence="15">
    <location>
        <begin position="6"/>
        <end position="25"/>
    </location>
</feature>
<keyword evidence="12 15" id="KW-0472">Membrane</keyword>
<evidence type="ECO:0000256" key="5">
    <source>
        <dbReference type="ARBA" id="ARBA00022617"/>
    </source>
</evidence>
<sequence>MFELNIVQWFLAVIIVALATAYFWMAGRFKFWAKYGVDSLTPSFPFGNFGPMMAGKESMGMSIANAYNACKNSGPYCGYFLFGTPGLVVIDPEAIKTIMVKDFQYFHDRGIFYNEKHDPISANLFAIEGDKWKNLRAKLSPTFTSGKLRNMFHTMVESTDELKTYMEIAVQNKTELEIKDILARFTTDIIGSCALGIQCNSLKDPKAEFREIGKIIMTPSIIETVKGAFALTFRSLAKRLALTTSRPEVSEFFLRTVKDTIHYREENNVSRKDFMQLLMQLKDNDTSGDKTKMTLTTNEIAAQAFIFFLGGFETSSSAMSFCLYELALHPEIQKRARDEIKQVINKHGGEITYDALTEMEYLDMTISETLRKYPTLPVLNRECAKDYKLPGTNTVIPRGTPIFIPVGGLHHDPQYYPEPDKFDPERFTEENKAKRHHFAYLPFGEGPRICIGMRFGMMQTRLGLITLIKDYEIKPCAKTEVPLKMDPKSFLTTTLGGIWLHFEPLSK</sequence>
<dbReference type="CDD" id="cd11056">
    <property type="entry name" value="CYP6-like"/>
    <property type="match status" value="1"/>
</dbReference>
<keyword evidence="5 13" id="KW-0349">Heme</keyword>
<feature type="binding site" description="axial binding residue" evidence="13">
    <location>
        <position position="450"/>
    </location>
    <ligand>
        <name>heme</name>
        <dbReference type="ChEBI" id="CHEBI:30413"/>
    </ligand>
    <ligandPart>
        <name>Fe</name>
        <dbReference type="ChEBI" id="CHEBI:18248"/>
    </ligandPart>
</feature>
<evidence type="ECO:0000256" key="7">
    <source>
        <dbReference type="ARBA" id="ARBA00022824"/>
    </source>
</evidence>
<keyword evidence="10 13" id="KW-0408">Iron</keyword>
<evidence type="ECO:0000256" key="2">
    <source>
        <dbReference type="ARBA" id="ARBA00004174"/>
    </source>
</evidence>
<evidence type="ECO:0000256" key="8">
    <source>
        <dbReference type="ARBA" id="ARBA00022848"/>
    </source>
</evidence>
<dbReference type="Gene3D" id="1.10.630.10">
    <property type="entry name" value="Cytochrome P450"/>
    <property type="match status" value="1"/>
</dbReference>
<dbReference type="EMBL" id="GIIL01008144">
    <property type="protein sequence ID" value="NOV51870.1"/>
    <property type="molecule type" value="Transcribed_RNA"/>
</dbReference>
<keyword evidence="11 14" id="KW-0503">Monooxygenase</keyword>